<organism evidence="2 3">
    <name type="scientific">Hypsibius exemplaris</name>
    <name type="common">Freshwater tardigrade</name>
    <dbReference type="NCBI Taxonomy" id="2072580"/>
    <lineage>
        <taxon>Eukaryota</taxon>
        <taxon>Metazoa</taxon>
        <taxon>Ecdysozoa</taxon>
        <taxon>Tardigrada</taxon>
        <taxon>Eutardigrada</taxon>
        <taxon>Parachela</taxon>
        <taxon>Hypsibioidea</taxon>
        <taxon>Hypsibiidae</taxon>
        <taxon>Hypsibius</taxon>
    </lineage>
</organism>
<evidence type="ECO:0000313" key="3">
    <source>
        <dbReference type="Proteomes" id="UP000192578"/>
    </source>
</evidence>
<evidence type="ECO:0000313" key="2">
    <source>
        <dbReference type="EMBL" id="OQV25362.1"/>
    </source>
</evidence>
<dbReference type="OrthoDB" id="10064918at2759"/>
<feature type="region of interest" description="Disordered" evidence="1">
    <location>
        <begin position="89"/>
        <end position="112"/>
    </location>
</feature>
<gene>
    <name evidence="2" type="ORF">BV898_01041</name>
</gene>
<keyword evidence="3" id="KW-1185">Reference proteome</keyword>
<reference evidence="3" key="1">
    <citation type="submission" date="2017-01" db="EMBL/GenBank/DDBJ databases">
        <title>Comparative genomics of anhydrobiosis in the tardigrade Hypsibius dujardini.</title>
        <authorList>
            <person name="Yoshida Y."/>
            <person name="Koutsovoulos G."/>
            <person name="Laetsch D."/>
            <person name="Stevens L."/>
            <person name="Kumar S."/>
            <person name="Horikawa D."/>
            <person name="Ishino K."/>
            <person name="Komine S."/>
            <person name="Tomita M."/>
            <person name="Blaxter M."/>
            <person name="Arakawa K."/>
        </authorList>
    </citation>
    <scope>NUCLEOTIDE SEQUENCE [LARGE SCALE GENOMIC DNA]</scope>
    <source>
        <strain evidence="3">Z151</strain>
    </source>
</reference>
<protein>
    <submittedName>
        <fullName evidence="2">Uncharacterized protein</fullName>
    </submittedName>
</protein>
<sequence length="232" mass="26076">MVKGVFYRLIGRQVDGIPYGTHDEEQSLHVVTPVKYSKTVVLEQSVTAQTVEPAKVAESLEHAVTARVVVEREAVESVGLIQKMRNSLRRKKKNRDYDQFSDRPSPFKTPPHFLVERPVLPAPQNPWESPFGLEVLEQCITKKKAGQAQFKLDFSEDTPAHNQFATTLFENEENGSPSSAAHAVLIPTTTSENVGFDPEDSTIDAYFKTPDGIRKYHRRSKVLLSVKEDSLI</sequence>
<accession>A0A1W0XDB7</accession>
<evidence type="ECO:0000256" key="1">
    <source>
        <dbReference type="SAM" id="MobiDB-lite"/>
    </source>
</evidence>
<proteinExistence type="predicted"/>
<comment type="caution">
    <text evidence="2">The sequence shown here is derived from an EMBL/GenBank/DDBJ whole genome shotgun (WGS) entry which is preliminary data.</text>
</comment>
<dbReference type="EMBL" id="MTYJ01000003">
    <property type="protein sequence ID" value="OQV25362.1"/>
    <property type="molecule type" value="Genomic_DNA"/>
</dbReference>
<dbReference type="AlphaFoldDB" id="A0A1W0XDB7"/>
<dbReference type="Proteomes" id="UP000192578">
    <property type="component" value="Unassembled WGS sequence"/>
</dbReference>
<name>A0A1W0XDB7_HYPEX</name>